<dbReference type="GeneID" id="77806318"/>
<gene>
    <name evidence="2" type="ORF">PtA15_1A4</name>
</gene>
<evidence type="ECO:0000256" key="1">
    <source>
        <dbReference type="SAM" id="MobiDB-lite"/>
    </source>
</evidence>
<feature type="region of interest" description="Disordered" evidence="1">
    <location>
        <begin position="47"/>
        <end position="69"/>
    </location>
</feature>
<organism evidence="2 3">
    <name type="scientific">Puccinia triticina</name>
    <dbReference type="NCBI Taxonomy" id="208348"/>
    <lineage>
        <taxon>Eukaryota</taxon>
        <taxon>Fungi</taxon>
        <taxon>Dikarya</taxon>
        <taxon>Basidiomycota</taxon>
        <taxon>Pucciniomycotina</taxon>
        <taxon>Pucciniomycetes</taxon>
        <taxon>Pucciniales</taxon>
        <taxon>Pucciniaceae</taxon>
        <taxon>Puccinia</taxon>
    </lineage>
</organism>
<protein>
    <submittedName>
        <fullName evidence="2">Uncharacterized protein</fullName>
    </submittedName>
</protein>
<evidence type="ECO:0000313" key="2">
    <source>
        <dbReference type="EMBL" id="WAQ80666.1"/>
    </source>
</evidence>
<proteinExistence type="predicted"/>
<name>A0ABY7C942_9BASI</name>
<evidence type="ECO:0000313" key="3">
    <source>
        <dbReference type="Proteomes" id="UP001164743"/>
    </source>
</evidence>
<sequence>MSKRHVRWLQPIGRCADLISTQLAQSHRRPLLLALICKSSSSRLMQSAGHCPGHDQPIIHQRSASGITR</sequence>
<keyword evidence="3" id="KW-1185">Reference proteome</keyword>
<reference evidence="2" key="1">
    <citation type="submission" date="2022-10" db="EMBL/GenBank/DDBJ databases">
        <title>Puccinia triticina Genome sequencing and assembly.</title>
        <authorList>
            <person name="Li C."/>
        </authorList>
    </citation>
    <scope>NUCLEOTIDE SEQUENCE</scope>
    <source>
        <strain evidence="2">Pt15</strain>
    </source>
</reference>
<dbReference type="RefSeq" id="XP_053016221.1">
    <property type="nucleotide sequence ID" value="XM_053165534.1"/>
</dbReference>
<dbReference type="Proteomes" id="UP001164743">
    <property type="component" value="Chromosome 1A"/>
</dbReference>
<dbReference type="EMBL" id="CP110421">
    <property type="protein sequence ID" value="WAQ80666.1"/>
    <property type="molecule type" value="Genomic_DNA"/>
</dbReference>
<accession>A0ABY7C942</accession>